<evidence type="ECO:0000256" key="1">
    <source>
        <dbReference type="SAM" id="MobiDB-lite"/>
    </source>
</evidence>
<dbReference type="Proteomes" id="UP000324897">
    <property type="component" value="Unassembled WGS sequence"/>
</dbReference>
<evidence type="ECO:0000313" key="2">
    <source>
        <dbReference type="EMBL" id="TVU42575.1"/>
    </source>
</evidence>
<dbReference type="Gramene" id="TVU42575">
    <property type="protein sequence ID" value="TVU42575"/>
    <property type="gene ID" value="EJB05_08991"/>
</dbReference>
<feature type="compositionally biased region" description="Basic and acidic residues" evidence="1">
    <location>
        <begin position="14"/>
        <end position="36"/>
    </location>
</feature>
<organism evidence="2 3">
    <name type="scientific">Eragrostis curvula</name>
    <name type="common">weeping love grass</name>
    <dbReference type="NCBI Taxonomy" id="38414"/>
    <lineage>
        <taxon>Eukaryota</taxon>
        <taxon>Viridiplantae</taxon>
        <taxon>Streptophyta</taxon>
        <taxon>Embryophyta</taxon>
        <taxon>Tracheophyta</taxon>
        <taxon>Spermatophyta</taxon>
        <taxon>Magnoliopsida</taxon>
        <taxon>Liliopsida</taxon>
        <taxon>Poales</taxon>
        <taxon>Poaceae</taxon>
        <taxon>PACMAD clade</taxon>
        <taxon>Chloridoideae</taxon>
        <taxon>Eragrostideae</taxon>
        <taxon>Eragrostidinae</taxon>
        <taxon>Eragrostis</taxon>
    </lineage>
</organism>
<gene>
    <name evidence="2" type="ORF">EJB05_08991</name>
</gene>
<reference evidence="2 3" key="1">
    <citation type="journal article" date="2019" name="Sci. Rep.">
        <title>A high-quality genome of Eragrostis curvula grass provides insights into Poaceae evolution and supports new strategies to enhance forage quality.</title>
        <authorList>
            <person name="Carballo J."/>
            <person name="Santos B.A.C.M."/>
            <person name="Zappacosta D."/>
            <person name="Garbus I."/>
            <person name="Selva J.P."/>
            <person name="Gallo C.A."/>
            <person name="Diaz A."/>
            <person name="Albertini E."/>
            <person name="Caccamo M."/>
            <person name="Echenique V."/>
        </authorList>
    </citation>
    <scope>NUCLEOTIDE SEQUENCE [LARGE SCALE GENOMIC DNA]</scope>
    <source>
        <strain evidence="3">cv. Victoria</strain>
        <tissue evidence="2">Leaf</tissue>
    </source>
</reference>
<protein>
    <submittedName>
        <fullName evidence="2">Uncharacterized protein</fullName>
    </submittedName>
</protein>
<accession>A0A5J9W3T2</accession>
<feature type="region of interest" description="Disordered" evidence="1">
    <location>
        <begin position="1"/>
        <end position="42"/>
    </location>
</feature>
<dbReference type="AlphaFoldDB" id="A0A5J9W3T2"/>
<feature type="region of interest" description="Disordered" evidence="1">
    <location>
        <begin position="54"/>
        <end position="77"/>
    </location>
</feature>
<comment type="caution">
    <text evidence="2">The sequence shown here is derived from an EMBL/GenBank/DDBJ whole genome shotgun (WGS) entry which is preliminary data.</text>
</comment>
<feature type="non-terminal residue" evidence="2">
    <location>
        <position position="115"/>
    </location>
</feature>
<keyword evidence="3" id="KW-1185">Reference proteome</keyword>
<name>A0A5J9W3T2_9POAL</name>
<dbReference type="EMBL" id="RWGY01000005">
    <property type="protein sequence ID" value="TVU42575.1"/>
    <property type="molecule type" value="Genomic_DNA"/>
</dbReference>
<proteinExistence type="predicted"/>
<evidence type="ECO:0000313" key="3">
    <source>
        <dbReference type="Proteomes" id="UP000324897"/>
    </source>
</evidence>
<sequence>MRMEENQACGPPEAKWRCEERREQKNRLADQQKEGPGHGPNAVAIEAEGLTEYRGGSGLDAEPEGGGIGGGRAHASAQQVTTSTKTILFNLLGTKGYGVVGDGGGGCGRDFESMK</sequence>